<organism evidence="1 2">
    <name type="scientific">Meganyctiphanes norvegica</name>
    <name type="common">Northern krill</name>
    <name type="synonym">Thysanopoda norvegica</name>
    <dbReference type="NCBI Taxonomy" id="48144"/>
    <lineage>
        <taxon>Eukaryota</taxon>
        <taxon>Metazoa</taxon>
        <taxon>Ecdysozoa</taxon>
        <taxon>Arthropoda</taxon>
        <taxon>Crustacea</taxon>
        <taxon>Multicrustacea</taxon>
        <taxon>Malacostraca</taxon>
        <taxon>Eumalacostraca</taxon>
        <taxon>Eucarida</taxon>
        <taxon>Euphausiacea</taxon>
        <taxon>Euphausiidae</taxon>
        <taxon>Meganyctiphanes</taxon>
    </lineage>
</organism>
<dbReference type="Proteomes" id="UP001497623">
    <property type="component" value="Unassembled WGS sequence"/>
</dbReference>
<accession>A0AAV2SQB5</accession>
<evidence type="ECO:0000313" key="1">
    <source>
        <dbReference type="EMBL" id="CAL4211921.1"/>
    </source>
</evidence>
<proteinExistence type="predicted"/>
<sequence length="110" mass="12640">MIELNLLIFNFLGDSTDGTDGNSEFRCVFSNNLDDIKLIYAAKVDGADPELYEEDFHDMGSFVTVKSSKDLSSERMQYSFNRFGHAKQKSNIPYVVNRFVDEHFCLRPLN</sequence>
<keyword evidence="2" id="KW-1185">Reference proteome</keyword>
<gene>
    <name evidence="1" type="ORF">MNOR_LOCUS38425</name>
</gene>
<evidence type="ECO:0000313" key="2">
    <source>
        <dbReference type="Proteomes" id="UP001497623"/>
    </source>
</evidence>
<comment type="caution">
    <text evidence="1">The sequence shown here is derived from an EMBL/GenBank/DDBJ whole genome shotgun (WGS) entry which is preliminary data.</text>
</comment>
<name>A0AAV2SQB5_MEGNR</name>
<feature type="non-terminal residue" evidence="1">
    <location>
        <position position="110"/>
    </location>
</feature>
<dbReference type="EMBL" id="CAXKWB010087249">
    <property type="protein sequence ID" value="CAL4211921.1"/>
    <property type="molecule type" value="Genomic_DNA"/>
</dbReference>
<reference evidence="1 2" key="1">
    <citation type="submission" date="2024-05" db="EMBL/GenBank/DDBJ databases">
        <authorList>
            <person name="Wallberg A."/>
        </authorList>
    </citation>
    <scope>NUCLEOTIDE SEQUENCE [LARGE SCALE GENOMIC DNA]</scope>
</reference>
<protein>
    <submittedName>
        <fullName evidence="1">Uncharacterized protein</fullName>
    </submittedName>
</protein>
<dbReference type="AlphaFoldDB" id="A0AAV2SQB5"/>